<feature type="domain" description="Alpha-macroglobulin receptor-binding" evidence="5">
    <location>
        <begin position="1467"/>
        <end position="1558"/>
    </location>
</feature>
<dbReference type="InterPro" id="IPR036055">
    <property type="entry name" value="LDL_receptor-like_sf"/>
</dbReference>
<dbReference type="Pfam" id="PF07703">
    <property type="entry name" value="A2M_BRD"/>
    <property type="match status" value="1"/>
</dbReference>
<dbReference type="Pfam" id="PF01835">
    <property type="entry name" value="MG2"/>
    <property type="match status" value="1"/>
</dbReference>
<dbReference type="InterPro" id="IPR002890">
    <property type="entry name" value="MG2"/>
</dbReference>
<evidence type="ECO:0008006" key="8">
    <source>
        <dbReference type="Google" id="ProtNLM"/>
    </source>
</evidence>
<dbReference type="SMART" id="SM00192">
    <property type="entry name" value="LDLa"/>
    <property type="match status" value="1"/>
</dbReference>
<gene>
    <name evidence="6" type="ORF">DGAL_LOCUS6102</name>
</gene>
<dbReference type="InterPro" id="IPR008930">
    <property type="entry name" value="Terpenoid_cyclase/PrenylTrfase"/>
</dbReference>
<evidence type="ECO:0000256" key="1">
    <source>
        <dbReference type="ARBA" id="ARBA00023157"/>
    </source>
</evidence>
<keyword evidence="7" id="KW-1185">Reference proteome</keyword>
<dbReference type="InterPro" id="IPR013783">
    <property type="entry name" value="Ig-like_fold"/>
</dbReference>
<feature type="domain" description="Alpha-2-macroglobulin bait region" evidence="4">
    <location>
        <begin position="521"/>
        <end position="652"/>
    </location>
</feature>
<accession>A0A8J2WDY5</accession>
<dbReference type="InterPro" id="IPR050473">
    <property type="entry name" value="A2M/Complement_sys"/>
</dbReference>
<evidence type="ECO:0000313" key="6">
    <source>
        <dbReference type="EMBL" id="CAH0103528.1"/>
    </source>
</evidence>
<dbReference type="PROSITE" id="PS50068">
    <property type="entry name" value="LDLRA_2"/>
    <property type="match status" value="1"/>
</dbReference>
<dbReference type="Pfam" id="PF00207">
    <property type="entry name" value="A2M"/>
    <property type="match status" value="1"/>
</dbReference>
<feature type="disulfide bond" evidence="2">
    <location>
        <begin position="745"/>
        <end position="763"/>
    </location>
</feature>
<dbReference type="Proteomes" id="UP000789390">
    <property type="component" value="Unassembled WGS sequence"/>
</dbReference>
<dbReference type="Pfam" id="PF07678">
    <property type="entry name" value="TED_complement"/>
    <property type="match status" value="1"/>
</dbReference>
<organism evidence="6 7">
    <name type="scientific">Daphnia galeata</name>
    <dbReference type="NCBI Taxonomy" id="27404"/>
    <lineage>
        <taxon>Eukaryota</taxon>
        <taxon>Metazoa</taxon>
        <taxon>Ecdysozoa</taxon>
        <taxon>Arthropoda</taxon>
        <taxon>Crustacea</taxon>
        <taxon>Branchiopoda</taxon>
        <taxon>Diplostraca</taxon>
        <taxon>Cladocera</taxon>
        <taxon>Anomopoda</taxon>
        <taxon>Daphniidae</taxon>
        <taxon>Daphnia</taxon>
    </lineage>
</organism>
<dbReference type="InterPro" id="IPR001599">
    <property type="entry name" value="Macroglobln_a2"/>
</dbReference>
<dbReference type="Gene3D" id="2.60.40.10">
    <property type="entry name" value="Immunoglobulins"/>
    <property type="match status" value="2"/>
</dbReference>
<dbReference type="PANTHER" id="PTHR11412">
    <property type="entry name" value="MACROGLOBULIN / COMPLEMENT"/>
    <property type="match status" value="1"/>
</dbReference>
<dbReference type="Pfam" id="PF07677">
    <property type="entry name" value="A2M_recep"/>
    <property type="match status" value="1"/>
</dbReference>
<comment type="caution">
    <text evidence="2">Lacks conserved residue(s) required for the propagation of feature annotation.</text>
</comment>
<dbReference type="CDD" id="cd00112">
    <property type="entry name" value="LDLa"/>
    <property type="match status" value="1"/>
</dbReference>
<reference evidence="6" key="1">
    <citation type="submission" date="2021-11" db="EMBL/GenBank/DDBJ databases">
        <authorList>
            <person name="Schell T."/>
        </authorList>
    </citation>
    <scope>NUCLEOTIDE SEQUENCE</scope>
    <source>
        <strain evidence="6">M5</strain>
    </source>
</reference>
<dbReference type="InterPro" id="IPR011626">
    <property type="entry name" value="Alpha-macroglobulin_TED"/>
</dbReference>
<dbReference type="Gene3D" id="1.50.10.20">
    <property type="match status" value="1"/>
</dbReference>
<dbReference type="Gene3D" id="2.60.40.690">
    <property type="entry name" value="Alpha-macroglobulin, receptor-binding domain"/>
    <property type="match status" value="1"/>
</dbReference>
<proteinExistence type="predicted"/>
<dbReference type="GO" id="GO:0004866">
    <property type="term" value="F:endopeptidase inhibitor activity"/>
    <property type="evidence" value="ECO:0007669"/>
    <property type="project" value="InterPro"/>
</dbReference>
<feature type="chain" id="PRO_5035321745" description="Macroglobulin complement-related protein" evidence="3">
    <location>
        <begin position="16"/>
        <end position="1806"/>
    </location>
</feature>
<evidence type="ECO:0000259" key="5">
    <source>
        <dbReference type="SMART" id="SM01361"/>
    </source>
</evidence>
<dbReference type="SUPFAM" id="SSF49410">
    <property type="entry name" value="Alpha-macroglobulin receptor domain"/>
    <property type="match status" value="1"/>
</dbReference>
<feature type="signal peptide" evidence="3">
    <location>
        <begin position="1"/>
        <end position="15"/>
    </location>
</feature>
<keyword evidence="3" id="KW-0732">Signal</keyword>
<evidence type="ECO:0000256" key="2">
    <source>
        <dbReference type="PROSITE-ProRule" id="PRU00124"/>
    </source>
</evidence>
<dbReference type="InterPro" id="IPR036595">
    <property type="entry name" value="A-macroglobulin_rcpt-bd_sf"/>
</dbReference>
<dbReference type="Gene3D" id="2.60.40.1930">
    <property type="match status" value="3"/>
</dbReference>
<dbReference type="InterPro" id="IPR002172">
    <property type="entry name" value="LDrepeatLR_classA_rpt"/>
</dbReference>
<dbReference type="InterPro" id="IPR011625">
    <property type="entry name" value="A2M_N_BRD"/>
</dbReference>
<comment type="caution">
    <text evidence="6">The sequence shown here is derived from an EMBL/GenBank/DDBJ whole genome shotgun (WGS) entry which is preliminary data.</text>
</comment>
<feature type="disulfide bond" evidence="2">
    <location>
        <begin position="757"/>
        <end position="772"/>
    </location>
</feature>
<protein>
    <recommendedName>
        <fullName evidence="8">Macroglobulin complement-related protein</fullName>
    </recommendedName>
</protein>
<sequence>MNWFLCCLVIWNVLTQSMLMTQFKVAGDGHYSVGRDDDVPNNLQQDRLLHPNFVVTASTILRPDSVYRIHVVVLPTSPDLVIKALITKGSGQHVSSGTSQHAVDAGTSSSLLLKIPGSITQGDYRLKLESYDPQHPQQAILVKESRLVFHSDFLSIIVQSNRKIFTNGMTVRFRIILTRMDLKPYTDPITIFILDPQGFVIRRWPSRNPTNGVVSLTYQLPSNPSVGNWTIRAEAMQQIHDYHFVVEQYYVTFFEVMPSAPAYVLDSDETYTVEVTVSVHSAFVAKGNVTVHVYARPVNSTADDYRLVKEEYFPWNHEFTYDVDLVDVKSAVRSTSLVGWVIRVTTLVHNYFLGETRHGYIETRIIRAQLKFEFAGAKTAVFKPGMPFEGHVYVMYDDNQALSPEKLAGATITLKLVVTSSNGQLKSLPEIVVPAKGEYINQHRKDEESQYNNEFNNWMEHQIDDVKFSQFRATGVYNFRFTLPKDAKSMRISATYKDGEDDKVTTELQAVAFYSAKEMYVHVETSTEYGQLGEYVVIHLRSNLAFHVYSYVVVSKGLVIHGATETHPHPTKLVTFSVPVSSEMAPTFKLVAMVVNPVGELMADSVTIPVQSFNRYKTNLTLVQTKDHSKATVQLVTRTRPGAFVAVSILRHVNYIFQADNELTPSRVLKALYKLEPFTKSVHGVTWTDREGLKADRTEYFKGANPGADMKRTLDLAGLLLFTDAEISQYPDIANCDQSDGYEPCLAVGCFHKDQRCDGKADCADGSDEDDCSKGEDKMQFRLMRWSRNHDFYDWMDGDWAWYDTPTTDDGIEFHDRVVAVDDEFWYINAFSFHPELGFAMLDQVAVYDGSPPFYILAEAPGSVRRGETLGIRLMAINNLKEEAVALIVLEASDDYLFVETGKDGEVEHYRPSLVAGERQHMIAVKSESYGEVYLPIAPQVEQGTITIKIATMTQIGRQDFSIDLEILPEGATISRHTSLLLDLKNRAHVLRFLDIPVEESPIIPYSKFRRYVFGSPRASITLCGDVFGPVFPSTPITTDSMLSRSLRGTEATLFNLASTLWSLHYLRLTNQLESHVLYSGLNDMNVQMAELMRLYSHDGSFRAHTNSNPSVWVTAWVIRILGQSQFQDWENHFFVDRRLLGKSVEWILNHQSNDGSFEDPDDYSFPLELRSVSNNVTRKGSLTAYVLIGLMKCRESLEGSLRVKTAVAEVGAVHYLERVMSHLTDPSEIAIVTYALSISNSPTKKKRLFIYFTASNERAGMVYWSRYPVPSNPILYENQRPFLQPRLPMHQDAVAVESTSYALLVYLARDGIGDLQERVVTWLNTMRMVDGGFVSIYDSIVAMEALTEYAYRARLRDITDMSVLVEASASKMGEPVHISSDTLAQVHQMDIPNVWGHVNVIGRGAGQAVLQLKVQYGIDWEDLRDNPKRRYFDLYVEETYSHFRNKSHITVDACVRWLATDEMRTSGPATLEVEMPSGYEFVQSDANELVIQNNYTFIRDVFIGHGKIIWMFDRVSEERLCIKYPVHRWFPVANLTLYRSAIIYESHMPEHFEMQVFNATPLYVLDICEVCGSYQCPYCPYFSGSPVSAKFSSPLCVILCCLLANALFVHRHRNFVVTASTILRPESVYRIHVVVLPASPDLIIKALITKGSGQHVASGTSQHAIDAGTSSTLLLKIPGSITQGDYRIKLESYDPQHPQDPILIKESPLVFHSDFLSIIVQSYRKIFANGMTVRFRIILTQMDLKPYTNPITIYILDPQEFVIRRWPSLHPTNGVVSLTYQLPSNPSVGSSSIATITILSSFLLS</sequence>
<dbReference type="InterPro" id="IPR009048">
    <property type="entry name" value="A-macroglobulin_rcpt-bd"/>
</dbReference>
<dbReference type="EMBL" id="CAKKLH010000112">
    <property type="protein sequence ID" value="CAH0103528.1"/>
    <property type="molecule type" value="Genomic_DNA"/>
</dbReference>
<dbReference type="SUPFAM" id="SSF48239">
    <property type="entry name" value="Terpenoid cyclases/Protein prenyltransferases"/>
    <property type="match status" value="1"/>
</dbReference>
<dbReference type="SMART" id="SM01359">
    <property type="entry name" value="A2M_N_2"/>
    <property type="match status" value="1"/>
</dbReference>
<evidence type="ECO:0000259" key="4">
    <source>
        <dbReference type="SMART" id="SM01359"/>
    </source>
</evidence>
<dbReference type="OrthoDB" id="6359008at2759"/>
<keyword evidence="1 2" id="KW-1015">Disulfide bond</keyword>
<evidence type="ECO:0000313" key="7">
    <source>
        <dbReference type="Proteomes" id="UP000789390"/>
    </source>
</evidence>
<dbReference type="SMART" id="SM01361">
    <property type="entry name" value="A2M_recep"/>
    <property type="match status" value="1"/>
</dbReference>
<dbReference type="PANTHER" id="PTHR11412:SF146">
    <property type="entry name" value="CD109 ANTIGEN"/>
    <property type="match status" value="1"/>
</dbReference>
<name>A0A8J2WDY5_9CRUS</name>
<evidence type="ECO:0000256" key="3">
    <source>
        <dbReference type="SAM" id="SignalP"/>
    </source>
</evidence>
<dbReference type="Gene3D" id="4.10.400.10">
    <property type="entry name" value="Low-density Lipoprotein Receptor"/>
    <property type="match status" value="1"/>
</dbReference>
<dbReference type="GO" id="GO:0005615">
    <property type="term" value="C:extracellular space"/>
    <property type="evidence" value="ECO:0007669"/>
    <property type="project" value="InterPro"/>
</dbReference>